<comment type="caution">
    <text evidence="1">The sequence shown here is derived from an EMBL/GenBank/DDBJ whole genome shotgun (WGS) entry which is preliminary data.</text>
</comment>
<accession>A0AC61QTS7</accession>
<evidence type="ECO:0000313" key="1">
    <source>
        <dbReference type="EMBL" id="TGX83531.1"/>
    </source>
</evidence>
<protein>
    <submittedName>
        <fullName evidence="1">DUF4834 family protein</fullName>
    </submittedName>
</protein>
<name>A0AC61QTS7_9BACT</name>
<dbReference type="EMBL" id="SRZC01000003">
    <property type="protein sequence ID" value="TGX83531.1"/>
    <property type="molecule type" value="Genomic_DNA"/>
</dbReference>
<sequence length="79" mass="9134">MFIIKFLGILFLIVVFLAVIFFVTVLSKFLNIFRAFRGQATTSRHNTKQHNPTVSGQPKPRNSKIDKNEGEYVDFEEID</sequence>
<keyword evidence="2" id="KW-1185">Reference proteome</keyword>
<dbReference type="Proteomes" id="UP000308886">
    <property type="component" value="Unassembled WGS sequence"/>
</dbReference>
<reference evidence="1" key="1">
    <citation type="submission" date="2019-04" db="EMBL/GenBank/DDBJ databases">
        <title>Microbes associate with the intestines of laboratory mice.</title>
        <authorList>
            <person name="Navarre W."/>
            <person name="Wong E."/>
            <person name="Huang K."/>
            <person name="Tropini C."/>
            <person name="Ng K."/>
            <person name="Yu B."/>
        </authorList>
    </citation>
    <scope>NUCLEOTIDE SEQUENCE</scope>
    <source>
        <strain evidence="1">NM73_A23</strain>
    </source>
</reference>
<organism evidence="1 2">
    <name type="scientific">Palleniella muris</name>
    <dbReference type="NCBI Taxonomy" id="3038145"/>
    <lineage>
        <taxon>Bacteria</taxon>
        <taxon>Pseudomonadati</taxon>
        <taxon>Bacteroidota</taxon>
        <taxon>Bacteroidia</taxon>
        <taxon>Bacteroidales</taxon>
        <taxon>Prevotellaceae</taxon>
        <taxon>Palleniella</taxon>
    </lineage>
</organism>
<proteinExistence type="predicted"/>
<evidence type="ECO:0000313" key="2">
    <source>
        <dbReference type="Proteomes" id="UP000308886"/>
    </source>
</evidence>
<gene>
    <name evidence="1" type="ORF">E5358_02470</name>
</gene>